<protein>
    <submittedName>
        <fullName evidence="1">Uncharacterized protein</fullName>
    </submittedName>
</protein>
<name>A0AAP8MWU1_9VIBR</name>
<dbReference type="EMBL" id="MDBO01000075">
    <property type="protein sequence ID" value="PMP10248.1"/>
    <property type="molecule type" value="Genomic_DNA"/>
</dbReference>
<dbReference type="Proteomes" id="UP000235611">
    <property type="component" value="Unassembled WGS sequence"/>
</dbReference>
<dbReference type="AlphaFoldDB" id="A0AAP8MWU1"/>
<comment type="caution">
    <text evidence="1">The sequence shown here is derived from an EMBL/GenBank/DDBJ whole genome shotgun (WGS) entry which is preliminary data.</text>
</comment>
<gene>
    <name evidence="1" type="ORF">BCS93_11270</name>
</gene>
<dbReference type="RefSeq" id="WP_102477803.1">
    <property type="nucleotide sequence ID" value="NZ_MDBO01000075.1"/>
</dbReference>
<sequence length="73" mass="8250">MNIRQHLFNQLKTHFGTNKAIAEAFAVSPPAVQRWQDNGVPENIAQIASHSNEIAYCYHPSHFSRDTQGLTFP</sequence>
<evidence type="ECO:0000313" key="2">
    <source>
        <dbReference type="Proteomes" id="UP000235611"/>
    </source>
</evidence>
<dbReference type="InterPro" id="IPR010982">
    <property type="entry name" value="Lambda_DNA-bd_dom_sf"/>
</dbReference>
<organism evidence="1 2">
    <name type="scientific">Vibrio breoganii</name>
    <dbReference type="NCBI Taxonomy" id="553239"/>
    <lineage>
        <taxon>Bacteria</taxon>
        <taxon>Pseudomonadati</taxon>
        <taxon>Pseudomonadota</taxon>
        <taxon>Gammaproteobacteria</taxon>
        <taxon>Vibrionales</taxon>
        <taxon>Vibrionaceae</taxon>
        <taxon>Vibrio</taxon>
    </lineage>
</organism>
<dbReference type="Gene3D" id="1.10.260.40">
    <property type="entry name" value="lambda repressor-like DNA-binding domains"/>
    <property type="match status" value="1"/>
</dbReference>
<proteinExistence type="predicted"/>
<dbReference type="SUPFAM" id="SSF47413">
    <property type="entry name" value="lambda repressor-like DNA-binding domains"/>
    <property type="match status" value="1"/>
</dbReference>
<dbReference type="GO" id="GO:0003677">
    <property type="term" value="F:DNA binding"/>
    <property type="evidence" value="ECO:0007669"/>
    <property type="project" value="InterPro"/>
</dbReference>
<accession>A0AAP8MWU1</accession>
<reference evidence="2" key="1">
    <citation type="submission" date="2016-07" db="EMBL/GenBank/DDBJ databases">
        <title>Nontailed viruses are major unrecognized killers of bacteria in the ocean.</title>
        <authorList>
            <person name="Kauffman K."/>
            <person name="Hussain F."/>
            <person name="Yang J."/>
            <person name="Arevalo P."/>
            <person name="Brown J."/>
            <person name="Cutler M."/>
            <person name="Kelly L."/>
            <person name="Polz M.F."/>
        </authorList>
    </citation>
    <scope>NUCLEOTIDE SEQUENCE [LARGE SCALE GENOMIC DNA]</scope>
    <source>
        <strain evidence="2">10N.222.49.A5</strain>
    </source>
</reference>
<evidence type="ECO:0000313" key="1">
    <source>
        <dbReference type="EMBL" id="PMP10248.1"/>
    </source>
</evidence>